<evidence type="ECO:0000256" key="7">
    <source>
        <dbReference type="PIRNR" id="PIRNR004682"/>
    </source>
</evidence>
<dbReference type="InterPro" id="IPR006549">
    <property type="entry name" value="HAD-SF_hydro_IIIA"/>
</dbReference>
<evidence type="ECO:0000256" key="3">
    <source>
        <dbReference type="ARBA" id="ARBA00022723"/>
    </source>
</evidence>
<dbReference type="EMBL" id="JBHTKI010000007">
    <property type="protein sequence ID" value="MFD1030622.1"/>
    <property type="molecule type" value="Genomic_DNA"/>
</dbReference>
<comment type="subcellular location">
    <subcellularLocation>
        <location evidence="1 7">Cytoplasm</location>
    </subcellularLocation>
</comment>
<name>A0ABW3L7P5_9BACL</name>
<organism evidence="8 9">
    <name type="scientific">Metaplanococcus flavidus</name>
    <dbReference type="NCBI Taxonomy" id="569883"/>
    <lineage>
        <taxon>Bacteria</taxon>
        <taxon>Bacillati</taxon>
        <taxon>Bacillota</taxon>
        <taxon>Bacilli</taxon>
        <taxon>Bacillales</taxon>
        <taxon>Caryophanaceae</taxon>
        <taxon>Metaplanococcus</taxon>
    </lineage>
</organism>
<comment type="caution">
    <text evidence="8">The sequence shown here is derived from an EMBL/GenBank/DDBJ whole genome shotgun (WGS) entry which is preliminary data.</text>
</comment>
<dbReference type="InterPro" id="IPR004446">
    <property type="entry name" value="Heptose_bisP_phosphatase"/>
</dbReference>
<keyword evidence="9" id="KW-1185">Reference proteome</keyword>
<keyword evidence="3" id="KW-0479">Metal-binding</keyword>
<dbReference type="RefSeq" id="WP_144840271.1">
    <property type="nucleotide sequence ID" value="NZ_JBHTKI010000007.1"/>
</dbReference>
<dbReference type="PANTHER" id="PTHR42891:SF1">
    <property type="entry name" value="D-GLYCERO-BETA-D-MANNO-HEPTOSE-1,7-BISPHOSPHATE 7-PHOSPHATASE"/>
    <property type="match status" value="1"/>
</dbReference>
<dbReference type="EC" id="3.1.3.-" evidence="7"/>
<keyword evidence="5 7" id="KW-0119">Carbohydrate metabolism</keyword>
<evidence type="ECO:0000313" key="8">
    <source>
        <dbReference type="EMBL" id="MFD1030622.1"/>
    </source>
</evidence>
<evidence type="ECO:0000256" key="1">
    <source>
        <dbReference type="ARBA" id="ARBA00004496"/>
    </source>
</evidence>
<protein>
    <recommendedName>
        <fullName evidence="6 7">D,D-heptose 1,7-bisphosphate phosphatase</fullName>
        <ecNumber evidence="7">3.1.3.-</ecNumber>
    </recommendedName>
</protein>
<accession>A0ABW3L7P5</accession>
<dbReference type="Pfam" id="PF13242">
    <property type="entry name" value="Hydrolase_like"/>
    <property type="match status" value="1"/>
</dbReference>
<dbReference type="SUPFAM" id="SSF56784">
    <property type="entry name" value="HAD-like"/>
    <property type="match status" value="1"/>
</dbReference>
<dbReference type="InterPro" id="IPR036412">
    <property type="entry name" value="HAD-like_sf"/>
</dbReference>
<evidence type="ECO:0000256" key="2">
    <source>
        <dbReference type="ARBA" id="ARBA00022490"/>
    </source>
</evidence>
<dbReference type="PANTHER" id="PTHR42891">
    <property type="entry name" value="D-GLYCERO-BETA-D-MANNO-HEPTOSE-1,7-BISPHOSPHATE 7-PHOSPHATASE"/>
    <property type="match status" value="1"/>
</dbReference>
<evidence type="ECO:0000256" key="6">
    <source>
        <dbReference type="ARBA" id="ARBA00031828"/>
    </source>
</evidence>
<dbReference type="NCBIfam" id="TIGR01662">
    <property type="entry name" value="HAD-SF-IIIA"/>
    <property type="match status" value="1"/>
</dbReference>
<evidence type="ECO:0000313" key="9">
    <source>
        <dbReference type="Proteomes" id="UP001597109"/>
    </source>
</evidence>
<evidence type="ECO:0000256" key="5">
    <source>
        <dbReference type="ARBA" id="ARBA00023277"/>
    </source>
</evidence>
<dbReference type="Proteomes" id="UP001597109">
    <property type="component" value="Unassembled WGS sequence"/>
</dbReference>
<dbReference type="NCBIfam" id="TIGR01656">
    <property type="entry name" value="Histidinol-ppas"/>
    <property type="match status" value="1"/>
</dbReference>
<comment type="similarity">
    <text evidence="7">Belongs to the gmhB family.</text>
</comment>
<dbReference type="CDD" id="cd07503">
    <property type="entry name" value="HAD_HisB-N"/>
    <property type="match status" value="1"/>
</dbReference>
<proteinExistence type="inferred from homology"/>
<dbReference type="PIRSF" id="PIRSF004682">
    <property type="entry name" value="GmhB"/>
    <property type="match status" value="1"/>
</dbReference>
<dbReference type="InterPro" id="IPR023214">
    <property type="entry name" value="HAD_sf"/>
</dbReference>
<keyword evidence="2 7" id="KW-0963">Cytoplasm</keyword>
<reference evidence="9" key="1">
    <citation type="journal article" date="2019" name="Int. J. Syst. Evol. Microbiol.">
        <title>The Global Catalogue of Microorganisms (GCM) 10K type strain sequencing project: providing services to taxonomists for standard genome sequencing and annotation.</title>
        <authorList>
            <consortium name="The Broad Institute Genomics Platform"/>
            <consortium name="The Broad Institute Genome Sequencing Center for Infectious Disease"/>
            <person name="Wu L."/>
            <person name="Ma J."/>
        </authorList>
    </citation>
    <scope>NUCLEOTIDE SEQUENCE [LARGE SCALE GENOMIC DNA]</scope>
    <source>
        <strain evidence="9">CCUG 56756</strain>
    </source>
</reference>
<sequence>MKAVFLDRDGTMGGDGHGIDPDKFTMFDFTPVAIKLLNDAGVKVLLFTNQSRVGRGYFTEEELLKGFEKMENELKRQSAFLDGIYYCPHHPEDNCDCLKPETGMLERARKEHSLDLGQCYVVGDNGGSDMLAASRAGTKMVLVKTGKGEDSLTEYNSHWPGTEPDHIAENLLGAAEWILNDLKGKNNT</sequence>
<dbReference type="Gene3D" id="3.40.50.1000">
    <property type="entry name" value="HAD superfamily/HAD-like"/>
    <property type="match status" value="1"/>
</dbReference>
<dbReference type="InterPro" id="IPR006543">
    <property type="entry name" value="Histidinol-phos"/>
</dbReference>
<evidence type="ECO:0000256" key="4">
    <source>
        <dbReference type="ARBA" id="ARBA00022801"/>
    </source>
</evidence>
<keyword evidence="4 7" id="KW-0378">Hydrolase</keyword>
<gene>
    <name evidence="8" type="ORF">ACFQ1X_04195</name>
</gene>